<dbReference type="PANTHER" id="PTHR24064">
    <property type="entry name" value="SOLUTE CARRIER FAMILY 22 MEMBER"/>
    <property type="match status" value="1"/>
</dbReference>
<dbReference type="InterPro" id="IPR005828">
    <property type="entry name" value="MFS_sugar_transport-like"/>
</dbReference>
<name>A0A8S0YPS0_ARCPL</name>
<reference evidence="7 8" key="1">
    <citation type="submission" date="2020-04" db="EMBL/GenBank/DDBJ databases">
        <authorList>
            <person name="Wallbank WR R."/>
            <person name="Pardo Diaz C."/>
            <person name="Kozak K."/>
            <person name="Martin S."/>
            <person name="Jiggins C."/>
            <person name="Moest M."/>
            <person name="Warren A I."/>
            <person name="Byers J.R.P. K."/>
            <person name="Montejo-Kovacevich G."/>
            <person name="Yen C E."/>
        </authorList>
    </citation>
    <scope>NUCLEOTIDE SEQUENCE [LARGE SCALE GENOMIC DNA]</scope>
</reference>
<dbReference type="GO" id="GO:0022857">
    <property type="term" value="F:transmembrane transporter activity"/>
    <property type="evidence" value="ECO:0007669"/>
    <property type="project" value="InterPro"/>
</dbReference>
<dbReference type="InterPro" id="IPR036259">
    <property type="entry name" value="MFS_trans_sf"/>
</dbReference>
<dbReference type="GO" id="GO:0016020">
    <property type="term" value="C:membrane"/>
    <property type="evidence" value="ECO:0007669"/>
    <property type="project" value="UniProtKB-SubCell"/>
</dbReference>
<dbReference type="PROSITE" id="PS00216">
    <property type="entry name" value="SUGAR_TRANSPORT_1"/>
    <property type="match status" value="1"/>
</dbReference>
<evidence type="ECO:0000259" key="6">
    <source>
        <dbReference type="PROSITE" id="PS50850"/>
    </source>
</evidence>
<feature type="transmembrane region" description="Helical" evidence="5">
    <location>
        <begin position="185"/>
        <end position="204"/>
    </location>
</feature>
<feature type="transmembrane region" description="Helical" evidence="5">
    <location>
        <begin position="383"/>
        <end position="409"/>
    </location>
</feature>
<proteinExistence type="predicted"/>
<feature type="transmembrane region" description="Helical" evidence="5">
    <location>
        <begin position="273"/>
        <end position="292"/>
    </location>
</feature>
<gene>
    <name evidence="7" type="ORF">APLA_LOCUS674</name>
</gene>
<evidence type="ECO:0000313" key="7">
    <source>
        <dbReference type="EMBL" id="CAB3221116.1"/>
    </source>
</evidence>
<evidence type="ECO:0000256" key="4">
    <source>
        <dbReference type="ARBA" id="ARBA00023136"/>
    </source>
</evidence>
<comment type="subcellular location">
    <subcellularLocation>
        <location evidence="1">Membrane</location>
        <topology evidence="1">Multi-pass membrane protein</topology>
    </subcellularLocation>
</comment>
<feature type="transmembrane region" description="Helical" evidence="5">
    <location>
        <begin position="41"/>
        <end position="63"/>
    </location>
</feature>
<feature type="transmembrane region" description="Helical" evidence="5">
    <location>
        <begin position="358"/>
        <end position="377"/>
    </location>
</feature>
<evidence type="ECO:0000313" key="8">
    <source>
        <dbReference type="Proteomes" id="UP000494256"/>
    </source>
</evidence>
<feature type="transmembrane region" description="Helical" evidence="5">
    <location>
        <begin position="159"/>
        <end position="178"/>
    </location>
</feature>
<feature type="transmembrane region" description="Helical" evidence="5">
    <location>
        <begin position="244"/>
        <end position="267"/>
    </location>
</feature>
<feature type="domain" description="Major facilitator superfamily (MFS) profile" evidence="6">
    <location>
        <begin position="106"/>
        <end position="526"/>
    </location>
</feature>
<keyword evidence="3 5" id="KW-1133">Transmembrane helix</keyword>
<feature type="transmembrane region" description="Helical" evidence="5">
    <location>
        <begin position="416"/>
        <end position="436"/>
    </location>
</feature>
<dbReference type="AlphaFoldDB" id="A0A8S0YPS0"/>
<evidence type="ECO:0000256" key="3">
    <source>
        <dbReference type="ARBA" id="ARBA00022989"/>
    </source>
</evidence>
<comment type="caution">
    <text evidence="7">The sequence shown here is derived from an EMBL/GenBank/DDBJ whole genome shotgun (WGS) entry which is preliminary data.</text>
</comment>
<keyword evidence="4 5" id="KW-0472">Membrane</keyword>
<dbReference type="Gene3D" id="1.20.1250.20">
    <property type="entry name" value="MFS general substrate transporter like domains"/>
    <property type="match status" value="1"/>
</dbReference>
<organism evidence="7 8">
    <name type="scientific">Arctia plantaginis</name>
    <name type="common">Wood tiger moth</name>
    <name type="synonym">Phalaena plantaginis</name>
    <dbReference type="NCBI Taxonomy" id="874455"/>
    <lineage>
        <taxon>Eukaryota</taxon>
        <taxon>Metazoa</taxon>
        <taxon>Ecdysozoa</taxon>
        <taxon>Arthropoda</taxon>
        <taxon>Hexapoda</taxon>
        <taxon>Insecta</taxon>
        <taxon>Pterygota</taxon>
        <taxon>Neoptera</taxon>
        <taxon>Endopterygota</taxon>
        <taxon>Lepidoptera</taxon>
        <taxon>Glossata</taxon>
        <taxon>Ditrysia</taxon>
        <taxon>Noctuoidea</taxon>
        <taxon>Erebidae</taxon>
        <taxon>Arctiinae</taxon>
        <taxon>Arctia</taxon>
    </lineage>
</organism>
<evidence type="ECO:0000256" key="2">
    <source>
        <dbReference type="ARBA" id="ARBA00022692"/>
    </source>
</evidence>
<dbReference type="Pfam" id="PF00083">
    <property type="entry name" value="Sugar_tr"/>
    <property type="match status" value="1"/>
</dbReference>
<dbReference type="SUPFAM" id="SSF103473">
    <property type="entry name" value="MFS general substrate transporter"/>
    <property type="match status" value="1"/>
</dbReference>
<feature type="transmembrane region" description="Helical" evidence="5">
    <location>
        <begin position="474"/>
        <end position="494"/>
    </location>
</feature>
<evidence type="ECO:0000256" key="1">
    <source>
        <dbReference type="ARBA" id="ARBA00004141"/>
    </source>
</evidence>
<sequence length="558" mass="62610">MGQENPQTEHQTNGTSKAGDDEDIFERILSHLGDMGLYQKLILLMMMPIGYTCAFTYFVQMFITVTPQNYWCRIPELANLSMELRKQLSAPVTATGELAHCVTFDTNWTQVLDTLTPPADHSRLIPCQHGWEYELSDIPYPTITTERDWVCEHSSYVPTAQSVFFVGSVIGCFTFGWLADHFGRVPAIIVTNLFGGIFGIATTFTSSAWDFMLCRFFVGLSYDVCLKILYVLVLEYVGLKYRTLIASLSLAFSFATGGIVLPWIVLYIGDWRILMWVTSAPMFIVLLAPWFLPESVRWLISRGKVDEAVTVLHKFERINGKKIPDETMNEFTVFAHKLKLQERRSLLDMCKSSQLRKAMIILILLFMGCGIVFDGLIRLSDSFGLNFFAVFSCNEVSECTAILLIIVILDRFGRRTSTFSTALISSICLIIALFISGGVPQAVLAIASRLFMTTCFTSILQWSTEIIPTPYRASGVSILHMSTFLVAILSPFIVYSERLWSSLPLTIFATIAVATTGLCLTLPETKGLPMPQTRADGERNIKEHCLFGHKKEKTTSPS</sequence>
<keyword evidence="2 5" id="KW-0812">Transmembrane</keyword>
<dbReference type="EMBL" id="CADEBD010000042">
    <property type="protein sequence ID" value="CAB3221116.1"/>
    <property type="molecule type" value="Genomic_DNA"/>
</dbReference>
<protein>
    <recommendedName>
        <fullName evidence="6">Major facilitator superfamily (MFS) profile domain-containing protein</fullName>
    </recommendedName>
</protein>
<dbReference type="PROSITE" id="PS50850">
    <property type="entry name" value="MFS"/>
    <property type="match status" value="1"/>
</dbReference>
<dbReference type="InterPro" id="IPR020846">
    <property type="entry name" value="MFS_dom"/>
</dbReference>
<dbReference type="InterPro" id="IPR005829">
    <property type="entry name" value="Sugar_transporter_CS"/>
</dbReference>
<feature type="transmembrane region" description="Helical" evidence="5">
    <location>
        <begin position="500"/>
        <end position="522"/>
    </location>
</feature>
<feature type="transmembrane region" description="Helical" evidence="5">
    <location>
        <begin position="216"/>
        <end position="237"/>
    </location>
</feature>
<accession>A0A8S0YPS0</accession>
<evidence type="ECO:0000256" key="5">
    <source>
        <dbReference type="SAM" id="Phobius"/>
    </source>
</evidence>
<dbReference type="Proteomes" id="UP000494256">
    <property type="component" value="Unassembled WGS sequence"/>
</dbReference>